<name>A0A5C5WDP3_9PLAN</name>
<evidence type="ECO:0000313" key="3">
    <source>
        <dbReference type="Proteomes" id="UP000317243"/>
    </source>
</evidence>
<dbReference type="InterPro" id="IPR001387">
    <property type="entry name" value="Cro/C1-type_HTH"/>
</dbReference>
<keyword evidence="3" id="KW-1185">Reference proteome</keyword>
<dbReference type="OrthoDB" id="3174593at2"/>
<proteinExistence type="predicted"/>
<dbReference type="Pfam" id="PF01381">
    <property type="entry name" value="HTH_3"/>
    <property type="match status" value="1"/>
</dbReference>
<dbReference type="InterPro" id="IPR010982">
    <property type="entry name" value="Lambda_DNA-bd_dom_sf"/>
</dbReference>
<dbReference type="CDD" id="cd00093">
    <property type="entry name" value="HTH_XRE"/>
    <property type="match status" value="1"/>
</dbReference>
<dbReference type="PROSITE" id="PS50943">
    <property type="entry name" value="HTH_CROC1"/>
    <property type="match status" value="1"/>
</dbReference>
<sequence>MKLILEKQFIDLVNNELKARGWSRSDLAREMGVRPGYITDYLNGRYSPGTDVMERFFDALELQPTLTVKRSKRHLASA</sequence>
<feature type="domain" description="HTH cro/C1-type" evidence="1">
    <location>
        <begin position="18"/>
        <end position="68"/>
    </location>
</feature>
<evidence type="ECO:0000259" key="1">
    <source>
        <dbReference type="PROSITE" id="PS50943"/>
    </source>
</evidence>
<protein>
    <submittedName>
        <fullName evidence="2">Helix-turn-helix protein</fullName>
    </submittedName>
</protein>
<dbReference type="RefSeq" id="WP_146511411.1">
    <property type="nucleotide sequence ID" value="NZ_SIHI01000020.1"/>
</dbReference>
<dbReference type="EMBL" id="SIHI01000020">
    <property type="protein sequence ID" value="TWT48211.1"/>
    <property type="molecule type" value="Genomic_DNA"/>
</dbReference>
<dbReference type="SUPFAM" id="SSF47413">
    <property type="entry name" value="lambda repressor-like DNA-binding domains"/>
    <property type="match status" value="1"/>
</dbReference>
<gene>
    <name evidence="2" type="ORF">KOR42_40010</name>
</gene>
<evidence type="ECO:0000313" key="2">
    <source>
        <dbReference type="EMBL" id="TWT48211.1"/>
    </source>
</evidence>
<accession>A0A5C5WDP3</accession>
<organism evidence="2 3">
    <name type="scientific">Thalassoglobus neptunius</name>
    <dbReference type="NCBI Taxonomy" id="1938619"/>
    <lineage>
        <taxon>Bacteria</taxon>
        <taxon>Pseudomonadati</taxon>
        <taxon>Planctomycetota</taxon>
        <taxon>Planctomycetia</taxon>
        <taxon>Planctomycetales</taxon>
        <taxon>Planctomycetaceae</taxon>
        <taxon>Thalassoglobus</taxon>
    </lineage>
</organism>
<reference evidence="2 3" key="1">
    <citation type="submission" date="2019-02" db="EMBL/GenBank/DDBJ databases">
        <title>Deep-cultivation of Planctomycetes and their phenomic and genomic characterization uncovers novel biology.</title>
        <authorList>
            <person name="Wiegand S."/>
            <person name="Jogler M."/>
            <person name="Boedeker C."/>
            <person name="Pinto D."/>
            <person name="Vollmers J."/>
            <person name="Rivas-Marin E."/>
            <person name="Kohn T."/>
            <person name="Peeters S.H."/>
            <person name="Heuer A."/>
            <person name="Rast P."/>
            <person name="Oberbeckmann S."/>
            <person name="Bunk B."/>
            <person name="Jeske O."/>
            <person name="Meyerdierks A."/>
            <person name="Storesund J.E."/>
            <person name="Kallscheuer N."/>
            <person name="Luecker S."/>
            <person name="Lage O.M."/>
            <person name="Pohl T."/>
            <person name="Merkel B.J."/>
            <person name="Hornburger P."/>
            <person name="Mueller R.-W."/>
            <person name="Bruemmer F."/>
            <person name="Labrenz M."/>
            <person name="Spormann A.M."/>
            <person name="Op Den Camp H."/>
            <person name="Overmann J."/>
            <person name="Amann R."/>
            <person name="Jetten M.S.M."/>
            <person name="Mascher T."/>
            <person name="Medema M.H."/>
            <person name="Devos D.P."/>
            <person name="Kaster A.-K."/>
            <person name="Ovreas L."/>
            <person name="Rohde M."/>
            <person name="Galperin M.Y."/>
            <person name="Jogler C."/>
        </authorList>
    </citation>
    <scope>NUCLEOTIDE SEQUENCE [LARGE SCALE GENOMIC DNA]</scope>
    <source>
        <strain evidence="2 3">KOR42</strain>
    </source>
</reference>
<dbReference type="AlphaFoldDB" id="A0A5C5WDP3"/>
<comment type="caution">
    <text evidence="2">The sequence shown here is derived from an EMBL/GenBank/DDBJ whole genome shotgun (WGS) entry which is preliminary data.</text>
</comment>
<dbReference type="Gene3D" id="1.10.260.40">
    <property type="entry name" value="lambda repressor-like DNA-binding domains"/>
    <property type="match status" value="1"/>
</dbReference>
<dbReference type="Proteomes" id="UP000317243">
    <property type="component" value="Unassembled WGS sequence"/>
</dbReference>
<dbReference type="GO" id="GO:0003677">
    <property type="term" value="F:DNA binding"/>
    <property type="evidence" value="ECO:0007669"/>
    <property type="project" value="InterPro"/>
</dbReference>
<dbReference type="SMART" id="SM00530">
    <property type="entry name" value="HTH_XRE"/>
    <property type="match status" value="1"/>
</dbReference>